<dbReference type="SUPFAM" id="SSF48452">
    <property type="entry name" value="TPR-like"/>
    <property type="match status" value="2"/>
</dbReference>
<dbReference type="SUPFAM" id="SSF53756">
    <property type="entry name" value="UDP-Glycosyltransferase/glycogen phosphorylase"/>
    <property type="match status" value="1"/>
</dbReference>
<dbReference type="PROSITE" id="PS50005">
    <property type="entry name" value="TPR"/>
    <property type="match status" value="2"/>
</dbReference>
<sequence>MSEYLTQVVELIDRANFDEALKILENLNWNKSTNSCAYQYLGLVYVLIGEVRAAEEVFLSYLLSLESTQAESALKDLVYFLQTNLTQELKLNRLGNAKLIYEVIVELDPGYENSGMREKLVEAITFYASSLSFSKDYADAVAIYEQALQLDSNHGDTLHSLALTYYHLKNYQEAEAIITRAITIDETRVDNYLLLAINLEQQRRWQDTINVCYQALNYDSKNLTIYEILGRSYSKLRQWNKSLNVYQQSLSQYPKNTFFLQKMSDTYSELGDLKNQLLYQGYADYSSGNTGSLWLALKSFHKYLRLTDGSEINDFYFYGCLANCYAMCNQTKSAIDCLDVALNLFPHNRLEIKRLHQSVLPVLYSDTQEVELYHQRFKLLLDELIKEKILKTQTGIDDFIKSISKKSNFYLAYQYKNDLETYRVYGNYINENFQKMRPSSCKPIIPKALSKKRKIRIGLISQRLEGLGRLYLGWIKYLDRKKYQTYIYSVCEQNEDSIVGLKVDFQKFSFQYKSIYYSMGWDEVCQVILDDQIDVLIFPDFGIDPILNLLAYLRLAPVQCTTWGHPVTSGSPTIDYFLSSDLMEPENGDKHYSETLVRLPNLAFSLPPVELPSLDKTRSDWQLGKDKVIYLCSQSMYKYLPQHDWLFAAIAAESEMFQFVFVDPIHGEVIRNCFAQRLNQTFTKYGLDYRDYCVFLPRLSNSDFLKVNQLADIFLDCLSWSGGLTTHQAISCNLPVVTCPGKFMRARHSYGMLKMIDVTETIAQSPEEYIEIAVRLGADSHWRQQIRDLMEKNKNKLFDDQECIKGLEQFLYNAVISRAV</sequence>
<dbReference type="PANTHER" id="PTHR44835:SF1">
    <property type="entry name" value="PROTEIN O-GLCNAC TRANSFERASE"/>
    <property type="match status" value="1"/>
</dbReference>
<keyword evidence="5" id="KW-0808">Transferase</keyword>
<dbReference type="PANTHER" id="PTHR44835">
    <property type="entry name" value="UDP-N-ACETYLGLUCOSAMINE--PEPTIDE N-ACETYLGLUCOSAMINYLTRANSFERASE SPINDLY-RELATED"/>
    <property type="match status" value="1"/>
</dbReference>
<keyword evidence="11" id="KW-1185">Reference proteome</keyword>
<dbReference type="InterPro" id="IPR051939">
    <property type="entry name" value="Glycosyltr_41/O-GlcNAc_trsf"/>
</dbReference>
<keyword evidence="7 8" id="KW-0802">TPR repeat</keyword>
<organism evidence="10 11">
    <name type="scientific">Synechocystis salina LEGE 00031</name>
    <dbReference type="NCBI Taxonomy" id="1828736"/>
    <lineage>
        <taxon>Bacteria</taxon>
        <taxon>Bacillati</taxon>
        <taxon>Cyanobacteriota</taxon>
        <taxon>Cyanophyceae</taxon>
        <taxon>Synechococcales</taxon>
        <taxon>Merismopediaceae</taxon>
        <taxon>Synechocystis</taxon>
    </lineage>
</organism>
<keyword evidence="4" id="KW-0328">Glycosyltransferase</keyword>
<feature type="domain" description="O-GlcNAc transferase C-terminal" evidence="9">
    <location>
        <begin position="617"/>
        <end position="801"/>
    </location>
</feature>
<dbReference type="InterPro" id="IPR011990">
    <property type="entry name" value="TPR-like_helical_dom_sf"/>
</dbReference>
<evidence type="ECO:0000256" key="4">
    <source>
        <dbReference type="ARBA" id="ARBA00022676"/>
    </source>
</evidence>
<comment type="pathway">
    <text evidence="1">Protein modification; protein glycosylation.</text>
</comment>
<dbReference type="InterPro" id="IPR019734">
    <property type="entry name" value="TPR_rpt"/>
</dbReference>
<evidence type="ECO:0000259" key="9">
    <source>
        <dbReference type="Pfam" id="PF13844"/>
    </source>
</evidence>
<comment type="similarity">
    <text evidence="2">Belongs to the glycosyltransferase 41 family. O-GlcNAc transferase subfamily.</text>
</comment>
<evidence type="ECO:0000313" key="10">
    <source>
        <dbReference type="EMBL" id="MBE9254555.1"/>
    </source>
</evidence>
<evidence type="ECO:0000256" key="7">
    <source>
        <dbReference type="ARBA" id="ARBA00022803"/>
    </source>
</evidence>
<feature type="repeat" description="TPR" evidence="8">
    <location>
        <begin position="223"/>
        <end position="256"/>
    </location>
</feature>
<evidence type="ECO:0000256" key="2">
    <source>
        <dbReference type="ARBA" id="ARBA00005386"/>
    </source>
</evidence>
<proteinExistence type="inferred from homology"/>
<dbReference type="EMBL" id="JADEVV010000033">
    <property type="protein sequence ID" value="MBE9254555.1"/>
    <property type="molecule type" value="Genomic_DNA"/>
</dbReference>
<comment type="caution">
    <text evidence="10">The sequence shown here is derived from an EMBL/GenBank/DDBJ whole genome shotgun (WGS) entry which is preliminary data.</text>
</comment>
<dbReference type="SMART" id="SM00028">
    <property type="entry name" value="TPR"/>
    <property type="match status" value="5"/>
</dbReference>
<evidence type="ECO:0000256" key="6">
    <source>
        <dbReference type="ARBA" id="ARBA00022737"/>
    </source>
</evidence>
<feature type="domain" description="O-GlcNAc transferase C-terminal" evidence="9">
    <location>
        <begin position="453"/>
        <end position="602"/>
    </location>
</feature>
<name>A0ABR9VT65_9SYNC</name>
<evidence type="ECO:0000256" key="8">
    <source>
        <dbReference type="PROSITE-ProRule" id="PRU00339"/>
    </source>
</evidence>
<dbReference type="Proteomes" id="UP000658720">
    <property type="component" value="Unassembled WGS sequence"/>
</dbReference>
<accession>A0ABR9VT65</accession>
<dbReference type="Gene3D" id="1.25.40.10">
    <property type="entry name" value="Tetratricopeptide repeat domain"/>
    <property type="match status" value="2"/>
</dbReference>
<dbReference type="EC" id="2.4.1.255" evidence="3"/>
<dbReference type="Pfam" id="PF13844">
    <property type="entry name" value="Glyco_transf_41"/>
    <property type="match status" value="2"/>
</dbReference>
<dbReference type="RefSeq" id="WP_194020128.1">
    <property type="nucleotide sequence ID" value="NZ_JADEVV010000033.1"/>
</dbReference>
<dbReference type="Gene3D" id="3.40.50.11380">
    <property type="match status" value="1"/>
</dbReference>
<gene>
    <name evidence="10" type="ORF">IQ217_12050</name>
</gene>
<protein>
    <recommendedName>
        <fullName evidence="3">protein O-GlcNAc transferase</fullName>
        <ecNumber evidence="3">2.4.1.255</ecNumber>
    </recommendedName>
</protein>
<dbReference type="InterPro" id="IPR029489">
    <property type="entry name" value="OGT/SEC/SPY_C"/>
</dbReference>
<reference evidence="10 11" key="1">
    <citation type="submission" date="2020-10" db="EMBL/GenBank/DDBJ databases">
        <authorList>
            <person name="Castelo-Branco R."/>
            <person name="Eusebio N."/>
            <person name="Adriana R."/>
            <person name="Vieira A."/>
            <person name="Brugerolle De Fraissinette N."/>
            <person name="Rezende De Castro R."/>
            <person name="Schneider M.P."/>
            <person name="Vasconcelos V."/>
            <person name="Leao P.N."/>
        </authorList>
    </citation>
    <scope>NUCLEOTIDE SEQUENCE [LARGE SCALE GENOMIC DNA]</scope>
    <source>
        <strain evidence="10 11">LEGE 00031</strain>
    </source>
</reference>
<dbReference type="Gene3D" id="3.40.50.2000">
    <property type="entry name" value="Glycogen Phosphorylase B"/>
    <property type="match status" value="1"/>
</dbReference>
<evidence type="ECO:0000256" key="1">
    <source>
        <dbReference type="ARBA" id="ARBA00004922"/>
    </source>
</evidence>
<keyword evidence="6" id="KW-0677">Repeat</keyword>
<dbReference type="Pfam" id="PF14559">
    <property type="entry name" value="TPR_19"/>
    <property type="match status" value="1"/>
</dbReference>
<feature type="repeat" description="TPR" evidence="8">
    <location>
        <begin position="155"/>
        <end position="188"/>
    </location>
</feature>
<dbReference type="Pfam" id="PF13174">
    <property type="entry name" value="TPR_6"/>
    <property type="match status" value="1"/>
</dbReference>
<evidence type="ECO:0000256" key="3">
    <source>
        <dbReference type="ARBA" id="ARBA00011970"/>
    </source>
</evidence>
<evidence type="ECO:0000256" key="5">
    <source>
        <dbReference type="ARBA" id="ARBA00022679"/>
    </source>
</evidence>
<evidence type="ECO:0000313" key="11">
    <source>
        <dbReference type="Proteomes" id="UP000658720"/>
    </source>
</evidence>